<name>A0A1M7UQU3_9BRAD</name>
<keyword evidence="1" id="KW-0812">Transmembrane</keyword>
<feature type="transmembrane region" description="Helical" evidence="1">
    <location>
        <begin position="225"/>
        <end position="247"/>
    </location>
</feature>
<feature type="transmembrane region" description="Helical" evidence="1">
    <location>
        <begin position="403"/>
        <end position="422"/>
    </location>
</feature>
<organism evidence="2 3">
    <name type="scientific">Bradyrhizobium erythrophlei</name>
    <dbReference type="NCBI Taxonomy" id="1437360"/>
    <lineage>
        <taxon>Bacteria</taxon>
        <taxon>Pseudomonadati</taxon>
        <taxon>Pseudomonadota</taxon>
        <taxon>Alphaproteobacteria</taxon>
        <taxon>Hyphomicrobiales</taxon>
        <taxon>Nitrobacteraceae</taxon>
        <taxon>Bradyrhizobium</taxon>
    </lineage>
</organism>
<feature type="transmembrane region" description="Helical" evidence="1">
    <location>
        <begin position="59"/>
        <end position="77"/>
    </location>
</feature>
<keyword evidence="1" id="KW-0472">Membrane</keyword>
<feature type="transmembrane region" description="Helical" evidence="1">
    <location>
        <begin position="313"/>
        <end position="332"/>
    </location>
</feature>
<proteinExistence type="predicted"/>
<dbReference type="GO" id="GO:0016758">
    <property type="term" value="F:hexosyltransferase activity"/>
    <property type="evidence" value="ECO:0007669"/>
    <property type="project" value="InterPro"/>
</dbReference>
<evidence type="ECO:0000256" key="1">
    <source>
        <dbReference type="SAM" id="Phobius"/>
    </source>
</evidence>
<feature type="transmembrane region" description="Helical" evidence="1">
    <location>
        <begin position="156"/>
        <end position="176"/>
    </location>
</feature>
<dbReference type="GO" id="GO:0005886">
    <property type="term" value="C:plasma membrane"/>
    <property type="evidence" value="ECO:0007669"/>
    <property type="project" value="UniProtKB-SubCell"/>
</dbReference>
<feature type="transmembrane region" description="Helical" evidence="1">
    <location>
        <begin position="196"/>
        <end position="218"/>
    </location>
</feature>
<feature type="transmembrane region" description="Helical" evidence="1">
    <location>
        <begin position="32"/>
        <end position="52"/>
    </location>
</feature>
<feature type="transmembrane region" description="Helical" evidence="1">
    <location>
        <begin position="339"/>
        <end position="357"/>
    </location>
</feature>
<accession>A0A1M7UQU3</accession>
<feature type="transmembrane region" description="Helical" evidence="1">
    <location>
        <begin position="292"/>
        <end position="307"/>
    </location>
</feature>
<dbReference type="Proteomes" id="UP000184096">
    <property type="component" value="Chromosome I"/>
</dbReference>
<dbReference type="EMBL" id="LT670849">
    <property type="protein sequence ID" value="SHN85256.1"/>
    <property type="molecule type" value="Genomic_DNA"/>
</dbReference>
<sequence>MSPLARLTGIAAALIVLTSVTPFAFRTLGDNAYIALTTVAALFTIVATRLAERAPLDRALWLIFLVALLLRGYVLLFDPLLSSDIYRYIWDGRVQAAGINPYRYFPADPALASLRDAAIFPHINRVGTAATIYPPVAQFFFLIVTRFGESVTAMRLAMLACEAVIVVLIMLFLRRMEQPVTRVVAYLWHPLPIWEIANGGHVDALMVALMLSGLWVALSGKALRGAALIALSALVKPYVAPVLAGIWRPWDLKMPPVVVAIAVLCYLPYLSVGSGVFGYLTKGYLTEEGINAGYELWLLALWRLVFGEHHGDVTVYMVLATLILLCSALAVAFRSDRSIETSLGSINVLLLLTLLLLSPNYPWYFLLVTPFVALCGSPPSWVVSIAALMLSEQLDWDFYIPRIVTKSVLFGGLLLAWALAAWTRGRSKTANVGLLQ</sequence>
<evidence type="ECO:0000313" key="3">
    <source>
        <dbReference type="Proteomes" id="UP000184096"/>
    </source>
</evidence>
<protein>
    <recommendedName>
        <fullName evidence="4">DUF2029 domain-containing protein</fullName>
    </recommendedName>
</protein>
<evidence type="ECO:0008006" key="4">
    <source>
        <dbReference type="Google" id="ProtNLM"/>
    </source>
</evidence>
<dbReference type="OrthoDB" id="3362857at2"/>
<evidence type="ECO:0000313" key="2">
    <source>
        <dbReference type="EMBL" id="SHN85256.1"/>
    </source>
</evidence>
<dbReference type="AlphaFoldDB" id="A0A1M7UQU3"/>
<feature type="transmembrane region" description="Helical" evidence="1">
    <location>
        <begin position="259"/>
        <end position="280"/>
    </location>
</feature>
<reference evidence="3" key="1">
    <citation type="submission" date="2016-11" db="EMBL/GenBank/DDBJ databases">
        <authorList>
            <person name="Varghese N."/>
            <person name="Submissions S."/>
        </authorList>
    </citation>
    <scope>NUCLEOTIDE SEQUENCE [LARGE SCALE GENOMIC DNA]</scope>
    <source>
        <strain evidence="3">GAS401</strain>
    </source>
</reference>
<feature type="transmembrane region" description="Helical" evidence="1">
    <location>
        <begin position="123"/>
        <end position="144"/>
    </location>
</feature>
<keyword evidence="1" id="KW-1133">Transmembrane helix</keyword>
<gene>
    <name evidence="2" type="ORF">SAMN05444170_6220</name>
</gene>
<dbReference type="Pfam" id="PF26314">
    <property type="entry name" value="MptA_B_family"/>
    <property type="match status" value="1"/>
</dbReference>
<dbReference type="RefSeq" id="WP_072823805.1">
    <property type="nucleotide sequence ID" value="NZ_LT670849.1"/>
</dbReference>
<keyword evidence="3" id="KW-1185">Reference proteome</keyword>